<evidence type="ECO:0000313" key="1">
    <source>
        <dbReference type="EMBL" id="TGO59541.1"/>
    </source>
</evidence>
<accession>A0A4Z1ID36</accession>
<protein>
    <submittedName>
        <fullName evidence="1">Uncharacterized protein</fullName>
    </submittedName>
</protein>
<reference evidence="1 2" key="1">
    <citation type="submission" date="2017-12" db="EMBL/GenBank/DDBJ databases">
        <title>Comparative genomics of Botrytis spp.</title>
        <authorList>
            <person name="Valero-Jimenez C.A."/>
            <person name="Tapia P."/>
            <person name="Veloso J."/>
            <person name="Silva-Moreno E."/>
            <person name="Staats M."/>
            <person name="Valdes J.H."/>
            <person name="Van Kan J.A.L."/>
        </authorList>
    </citation>
    <scope>NUCLEOTIDE SEQUENCE [LARGE SCALE GENOMIC DNA]</scope>
    <source>
        <strain evidence="1 2">MUCL2120</strain>
    </source>
</reference>
<evidence type="ECO:0000313" key="2">
    <source>
        <dbReference type="Proteomes" id="UP000297452"/>
    </source>
</evidence>
<dbReference type="EMBL" id="PQXJ01000160">
    <property type="protein sequence ID" value="TGO59541.1"/>
    <property type="molecule type" value="Genomic_DNA"/>
</dbReference>
<comment type="caution">
    <text evidence="1">The sequence shown here is derived from an EMBL/GenBank/DDBJ whole genome shotgun (WGS) entry which is preliminary data.</text>
</comment>
<dbReference type="Proteomes" id="UP000297452">
    <property type="component" value="Unassembled WGS sequence"/>
</dbReference>
<name>A0A4Z1ID36_9HELO</name>
<organism evidence="1 2">
    <name type="scientific">Botryotinia narcissicola</name>
    <dbReference type="NCBI Taxonomy" id="278944"/>
    <lineage>
        <taxon>Eukaryota</taxon>
        <taxon>Fungi</taxon>
        <taxon>Dikarya</taxon>
        <taxon>Ascomycota</taxon>
        <taxon>Pezizomycotina</taxon>
        <taxon>Leotiomycetes</taxon>
        <taxon>Helotiales</taxon>
        <taxon>Sclerotiniaceae</taxon>
        <taxon>Botryotinia</taxon>
    </lineage>
</organism>
<gene>
    <name evidence="1" type="ORF">BOTNAR_0160g00170</name>
</gene>
<dbReference type="AlphaFoldDB" id="A0A4Z1ID36"/>
<proteinExistence type="predicted"/>
<sequence length="396" mass="44203">MPVTNELKVKLTFFHRESHVHLMQFQVLISLDPISGGRQVCLTLRHNNIRANDRVAEQAISNLCTHLFEESSVITLDEFLGRQNLVMAPFKGDEMNETDKLFERYFSMEHLKQLNNTGGAGLVWQNTVQKTDRPITRNPSKWFHAPLVQRLYAALCVTNFFVFFETTFRGFSSENVEKMTSLSDPEMADLFERGQSILHCAKVFAAWAPQSKNKIEAQLHVLNTEDKKKVLFTKTRIIKDKGSLFRSQSLVKFATPWLAGMIPDCGTLHESTLEYIDSCVASTTKDVGFTAAGIALAMGAVCVPVAGPILLAAGGLIGHCGVMTAIDVVALHKNKKRELKCSIPFFFLLPDINDRNSQDIRERSPHCTYVMSIISSPHALEYSAISTIRGSPLPGI</sequence>
<keyword evidence="2" id="KW-1185">Reference proteome</keyword>
<dbReference type="OrthoDB" id="5424559at2759"/>